<organism evidence="4 5">
    <name type="scientific">Singulisphaera acidiphila (strain ATCC BAA-1392 / DSM 18658 / VKM B-2454 / MOB10)</name>
    <dbReference type="NCBI Taxonomy" id="886293"/>
    <lineage>
        <taxon>Bacteria</taxon>
        <taxon>Pseudomonadati</taxon>
        <taxon>Planctomycetota</taxon>
        <taxon>Planctomycetia</taxon>
        <taxon>Isosphaerales</taxon>
        <taxon>Isosphaeraceae</taxon>
        <taxon>Singulisphaera</taxon>
    </lineage>
</organism>
<dbReference type="HOGENOM" id="CLU_1609683_0_0_0"/>
<evidence type="ECO:0000313" key="4">
    <source>
        <dbReference type="EMBL" id="AGA25653.1"/>
    </source>
</evidence>
<dbReference type="GO" id="GO:0051213">
    <property type="term" value="F:dioxygenase activity"/>
    <property type="evidence" value="ECO:0007669"/>
    <property type="project" value="UniProtKB-KW"/>
</dbReference>
<dbReference type="PANTHER" id="PTHR41517:SF1">
    <property type="entry name" value="CUPIN"/>
    <property type="match status" value="1"/>
</dbReference>
<sequence>MSDHLASRLDAPGANSTEVDNLLGVGGRPPGACAVFPWSLHEAGPSRVIPLNAGRSHDDPVTATAGLALSTNVIRLRAQEPVATHAQASEEFYYVLRGQGRSRAGDQAREWQRGDSFVLPSGQTTVHAASEDATLLWIHDEPLFGAQGVGTRPLAIELRADDRSG</sequence>
<gene>
    <name evidence="4" type="ordered locus">Sinac_1264</name>
</gene>
<evidence type="ECO:0000313" key="5">
    <source>
        <dbReference type="Proteomes" id="UP000010798"/>
    </source>
</evidence>
<dbReference type="OrthoDB" id="285029at2"/>
<dbReference type="SUPFAM" id="SSF51182">
    <property type="entry name" value="RmlC-like cupins"/>
    <property type="match status" value="1"/>
</dbReference>
<keyword evidence="2" id="KW-0560">Oxidoreductase</keyword>
<feature type="domain" description="Cupin type-2" evidence="3">
    <location>
        <begin position="82"/>
        <end position="138"/>
    </location>
</feature>
<dbReference type="InterPro" id="IPR047183">
    <property type="entry name" value="GDO-like"/>
</dbReference>
<proteinExistence type="predicted"/>
<name>L0D9Y9_SINAD</name>
<dbReference type="PANTHER" id="PTHR41517">
    <property type="entry name" value="1,2-DIOXYGENASE PROTEIN-RELATED"/>
    <property type="match status" value="1"/>
</dbReference>
<dbReference type="InterPro" id="IPR013096">
    <property type="entry name" value="Cupin_2"/>
</dbReference>
<dbReference type="Proteomes" id="UP000010798">
    <property type="component" value="Chromosome"/>
</dbReference>
<dbReference type="InterPro" id="IPR014710">
    <property type="entry name" value="RmlC-like_jellyroll"/>
</dbReference>
<keyword evidence="5" id="KW-1185">Reference proteome</keyword>
<reference evidence="4 5" key="1">
    <citation type="submission" date="2012-02" db="EMBL/GenBank/DDBJ databases">
        <title>Complete sequence of chromosome of Singulisphaera acidiphila DSM 18658.</title>
        <authorList>
            <consortium name="US DOE Joint Genome Institute (JGI-PGF)"/>
            <person name="Lucas S."/>
            <person name="Copeland A."/>
            <person name="Lapidus A."/>
            <person name="Glavina del Rio T."/>
            <person name="Dalin E."/>
            <person name="Tice H."/>
            <person name="Bruce D."/>
            <person name="Goodwin L."/>
            <person name="Pitluck S."/>
            <person name="Peters L."/>
            <person name="Ovchinnikova G."/>
            <person name="Chertkov O."/>
            <person name="Kyrpides N."/>
            <person name="Mavromatis K."/>
            <person name="Ivanova N."/>
            <person name="Brettin T."/>
            <person name="Detter J.C."/>
            <person name="Han C."/>
            <person name="Larimer F."/>
            <person name="Land M."/>
            <person name="Hauser L."/>
            <person name="Markowitz V."/>
            <person name="Cheng J.-F."/>
            <person name="Hugenholtz P."/>
            <person name="Woyke T."/>
            <person name="Wu D."/>
            <person name="Tindall B."/>
            <person name="Pomrenke H."/>
            <person name="Brambilla E."/>
            <person name="Klenk H.-P."/>
            <person name="Eisen J.A."/>
        </authorList>
    </citation>
    <scope>NUCLEOTIDE SEQUENCE [LARGE SCALE GENOMIC DNA]</scope>
    <source>
        <strain evidence="5">ATCC BAA-1392 / DSM 18658 / VKM B-2454 / MOB10</strain>
    </source>
</reference>
<accession>L0D9Y9</accession>
<dbReference type="AlphaFoldDB" id="L0D9Y9"/>
<protein>
    <submittedName>
        <fullName evidence="4">Cupin domain-containing protein</fullName>
    </submittedName>
</protein>
<dbReference type="KEGG" id="saci:Sinac_1264"/>
<evidence type="ECO:0000256" key="1">
    <source>
        <dbReference type="ARBA" id="ARBA00022964"/>
    </source>
</evidence>
<keyword evidence="1" id="KW-0223">Dioxygenase</keyword>
<dbReference type="STRING" id="886293.Sinac_1264"/>
<evidence type="ECO:0000259" key="3">
    <source>
        <dbReference type="Pfam" id="PF07883"/>
    </source>
</evidence>
<dbReference type="Pfam" id="PF07883">
    <property type="entry name" value="Cupin_2"/>
    <property type="match status" value="1"/>
</dbReference>
<dbReference type="RefSeq" id="WP_015244829.1">
    <property type="nucleotide sequence ID" value="NC_019892.1"/>
</dbReference>
<dbReference type="eggNOG" id="COG3435">
    <property type="taxonomic scope" value="Bacteria"/>
</dbReference>
<dbReference type="InterPro" id="IPR011051">
    <property type="entry name" value="RmlC_Cupin_sf"/>
</dbReference>
<evidence type="ECO:0000256" key="2">
    <source>
        <dbReference type="ARBA" id="ARBA00023002"/>
    </source>
</evidence>
<dbReference type="Gene3D" id="2.60.120.10">
    <property type="entry name" value="Jelly Rolls"/>
    <property type="match status" value="1"/>
</dbReference>
<dbReference type="EMBL" id="CP003364">
    <property type="protein sequence ID" value="AGA25653.1"/>
    <property type="molecule type" value="Genomic_DNA"/>
</dbReference>